<dbReference type="InParanoid" id="K3XNC2"/>
<evidence type="ECO:0000313" key="2">
    <source>
        <dbReference type="Proteomes" id="UP000004995"/>
    </source>
</evidence>
<protein>
    <submittedName>
        <fullName evidence="1">Uncharacterized protein</fullName>
    </submittedName>
</protein>
<organism evidence="1 2">
    <name type="scientific">Setaria italica</name>
    <name type="common">Foxtail millet</name>
    <name type="synonym">Panicum italicum</name>
    <dbReference type="NCBI Taxonomy" id="4555"/>
    <lineage>
        <taxon>Eukaryota</taxon>
        <taxon>Viridiplantae</taxon>
        <taxon>Streptophyta</taxon>
        <taxon>Embryophyta</taxon>
        <taxon>Tracheophyta</taxon>
        <taxon>Spermatophyta</taxon>
        <taxon>Magnoliopsida</taxon>
        <taxon>Liliopsida</taxon>
        <taxon>Poales</taxon>
        <taxon>Poaceae</taxon>
        <taxon>PACMAD clade</taxon>
        <taxon>Panicoideae</taxon>
        <taxon>Panicodae</taxon>
        <taxon>Paniceae</taxon>
        <taxon>Cenchrinae</taxon>
        <taxon>Setaria</taxon>
    </lineage>
</organism>
<proteinExistence type="predicted"/>
<reference evidence="2" key="1">
    <citation type="journal article" date="2012" name="Nat. Biotechnol.">
        <title>Reference genome sequence of the model plant Setaria.</title>
        <authorList>
            <person name="Bennetzen J.L."/>
            <person name="Schmutz J."/>
            <person name="Wang H."/>
            <person name="Percifield R."/>
            <person name="Hawkins J."/>
            <person name="Pontaroli A.C."/>
            <person name="Estep M."/>
            <person name="Feng L."/>
            <person name="Vaughn J.N."/>
            <person name="Grimwood J."/>
            <person name="Jenkins J."/>
            <person name="Barry K."/>
            <person name="Lindquist E."/>
            <person name="Hellsten U."/>
            <person name="Deshpande S."/>
            <person name="Wang X."/>
            <person name="Wu X."/>
            <person name="Mitros T."/>
            <person name="Triplett J."/>
            <person name="Yang X."/>
            <person name="Ye C.Y."/>
            <person name="Mauro-Herrera M."/>
            <person name="Wang L."/>
            <person name="Li P."/>
            <person name="Sharma M."/>
            <person name="Sharma R."/>
            <person name="Ronald P.C."/>
            <person name="Panaud O."/>
            <person name="Kellogg E.A."/>
            <person name="Brutnell T.P."/>
            <person name="Doust A.N."/>
            <person name="Tuskan G.A."/>
            <person name="Rokhsar D."/>
            <person name="Devos K.M."/>
        </authorList>
    </citation>
    <scope>NUCLEOTIDE SEQUENCE [LARGE SCALE GENOMIC DNA]</scope>
    <source>
        <strain evidence="2">cv. Yugu1</strain>
    </source>
</reference>
<name>K3XNC2_SETIT</name>
<sequence>MEQTSIKNPVNGNQNKQHAPNTYIHIFQHNRADCGGLHAPFALLYLPYVFFPAVIPKGHSARIIDGLMELPQILIVEAKQLAAPATSPCLDTMMAAKVRTVKNRKLLSGKKNY</sequence>
<dbReference type="Proteomes" id="UP000004995">
    <property type="component" value="Unassembled WGS sequence"/>
</dbReference>
<evidence type="ECO:0000313" key="1">
    <source>
        <dbReference type="EnsemblPlants" id="KQL04076"/>
    </source>
</evidence>
<dbReference type="AlphaFoldDB" id="K3XNC2"/>
<dbReference type="HOGENOM" id="CLU_2137844_0_0_1"/>
<reference evidence="1" key="2">
    <citation type="submission" date="2018-08" db="UniProtKB">
        <authorList>
            <consortium name="EnsemblPlants"/>
        </authorList>
    </citation>
    <scope>IDENTIFICATION</scope>
    <source>
        <strain evidence="1">Yugu1</strain>
    </source>
</reference>
<keyword evidence="2" id="KW-1185">Reference proteome</keyword>
<dbReference type="Gramene" id="KQL04076">
    <property type="protein sequence ID" value="KQL04076"/>
    <property type="gene ID" value="SETIT_003395mg"/>
</dbReference>
<dbReference type="EMBL" id="AGNK02002818">
    <property type="status" value="NOT_ANNOTATED_CDS"/>
    <property type="molecule type" value="Genomic_DNA"/>
</dbReference>
<dbReference type="EnsemblPlants" id="KQL04076">
    <property type="protein sequence ID" value="KQL04076"/>
    <property type="gene ID" value="SETIT_003395mg"/>
</dbReference>
<accession>K3XNC2</accession>